<feature type="transmembrane region" description="Helical" evidence="2">
    <location>
        <begin position="1219"/>
        <end position="1240"/>
    </location>
</feature>
<accession>A0A812VWS4</accession>
<keyword evidence="2" id="KW-0472">Membrane</keyword>
<feature type="transmembrane region" description="Helical" evidence="2">
    <location>
        <begin position="1247"/>
        <end position="1268"/>
    </location>
</feature>
<keyword evidence="2" id="KW-1133">Transmembrane helix</keyword>
<reference evidence="3" key="1">
    <citation type="submission" date="2021-02" db="EMBL/GenBank/DDBJ databases">
        <authorList>
            <person name="Dougan E. K."/>
            <person name="Rhodes N."/>
            <person name="Thang M."/>
            <person name="Chan C."/>
        </authorList>
    </citation>
    <scope>NUCLEOTIDE SEQUENCE</scope>
</reference>
<comment type="caution">
    <text evidence="3">The sequence shown here is derived from an EMBL/GenBank/DDBJ whole genome shotgun (WGS) entry which is preliminary data.</text>
</comment>
<sequence length="1328" mass="145868">MKQMKQMSQLRDRGDQEGRVSGDHLLRSSARTHAPPPGDEDGVSVGGQHLDVCGKGRSGSGTGPGSVEQSTQKDTEPSRQSPKSLHSLPRPVLDMQQTPLDLDAEAEAALACSSRSKPFQSSASDFAISPPRGKRRKLSQDPSNLSGQALLQWLLKRHVERGGSPTNARKAVAGPCGDSGAEVPEASTRVRAFAKAGCNAKKLLQEQLQNFKGLLDANESINLENEFGLVPPPAKSAISKASRRNQKSGPAHSVTEGALLVLPAVCLQTRAMLAAEASDAWDRVRKKALLEAGRAHRRALKADTSKLPWQLPWRTWELSEDLRSFDQALHQLQRRSELEPGRRVLMRQLGAQPKAGLFEDPPQGSPMASAALNAVLTGNELEAATLLPSRGRGSIASMISSVQPDLLDKWHSLPISQDAASSKDALLCLRLFREASVGKMSSFAGRLAREGLTKDQPLAPSGGQEHCFCSSCSEWLLRNNSKTHQCRVGKPHASAAASLKLFHQAWDGLELRLSFQHRNGQVEISCDAALDNGLRRLMWCQIWEPTQVSSRWRLTAEGSQSKDTSQTIQGPVNLALTISKNLPNQPKRFLLSSAQLTLLGWMRQQEQATVFTSLQTVRQALCETDLAFELELERQYSSRSGLILTRGCQGSMSVEEALEMDQSIATCVLAMVDEEAIQTTECPSMPMLNRRRCRIEARATLIVAHQQSVQHWQQALDAASGPSRLNVLVIANQRKMRSLTVAEVVEADLILVSIQLFSSEAYQRHFDSLSKPGLQVWDTSSLEKRTEMEADIDPLVSNELWQHGESSDTFEQGDVVEMHGLIAKAHLNGRRGQLIGWQEDTQRWSCLLGQSTKGCKNVTRKGIKDGKRQRGRPESQLINVRECNIKKLTQSGGQRAAVVKRRLAESSLKVSKYYLELRSREDYMAQRQVELERHTLRLIRQAVTTGLSKANEESAELSKAVPEALPDELAKKVHFPLLPSAASEVIGSPGLLEMFRFKRLVMDNCHLLARSLGQLVSSGSGSSGGGLSQYLAKAAPLYAVLAIEAHVRWGIAPLRSVCEEGGGLSDEVAPLASLLGVQIAWSDGLEAKRFLEHHAAAAEDLLATMTFDTPFGGLSRSLGQGVRRATSNVVRQAVRTPLTMEASMPQAWMTKPLLRPFSVLGASSMQRLAAPLLKPMVPVPPVLPSEPPKPSVKAIQEAGADAQTGLMDVCKKDSMVFEIGISFVVLHYQSIFIGVMRCLFQAFRPLLILFVFGQIIKAVFFIAGAPIWMSFYSIWLFEVTYGLAQCAISFIFISFFYNNLSFARMRPALSQMLRQQKEKLARAARTLL</sequence>
<dbReference type="OrthoDB" id="420865at2759"/>
<protein>
    <submittedName>
        <fullName evidence="3">FhkA protein</fullName>
    </submittedName>
</protein>
<feature type="region of interest" description="Disordered" evidence="1">
    <location>
        <begin position="1"/>
        <end position="100"/>
    </location>
</feature>
<evidence type="ECO:0000313" key="3">
    <source>
        <dbReference type="EMBL" id="CAE7646587.1"/>
    </source>
</evidence>
<dbReference type="EMBL" id="CAJNIZ010043005">
    <property type="protein sequence ID" value="CAE7646587.1"/>
    <property type="molecule type" value="Genomic_DNA"/>
</dbReference>
<keyword evidence="2" id="KW-0812">Transmembrane</keyword>
<feature type="region of interest" description="Disordered" evidence="1">
    <location>
        <begin position="113"/>
        <end position="143"/>
    </location>
</feature>
<evidence type="ECO:0000256" key="2">
    <source>
        <dbReference type="SAM" id="Phobius"/>
    </source>
</evidence>
<gene>
    <name evidence="3" type="primary">fhkA</name>
    <name evidence="3" type="ORF">SPIL2461_LOCUS17190</name>
</gene>
<feature type="transmembrane region" description="Helical" evidence="2">
    <location>
        <begin position="1274"/>
        <end position="1297"/>
    </location>
</feature>
<feature type="compositionally biased region" description="Basic and acidic residues" evidence="1">
    <location>
        <begin position="10"/>
        <end position="26"/>
    </location>
</feature>
<feature type="compositionally biased region" description="Polar residues" evidence="1">
    <location>
        <begin position="113"/>
        <end position="124"/>
    </location>
</feature>
<dbReference type="Proteomes" id="UP000649617">
    <property type="component" value="Unassembled WGS sequence"/>
</dbReference>
<name>A0A812VWS4_SYMPI</name>
<evidence type="ECO:0000313" key="4">
    <source>
        <dbReference type="Proteomes" id="UP000649617"/>
    </source>
</evidence>
<keyword evidence="4" id="KW-1185">Reference proteome</keyword>
<organism evidence="3 4">
    <name type="scientific">Symbiodinium pilosum</name>
    <name type="common">Dinoflagellate</name>
    <dbReference type="NCBI Taxonomy" id="2952"/>
    <lineage>
        <taxon>Eukaryota</taxon>
        <taxon>Sar</taxon>
        <taxon>Alveolata</taxon>
        <taxon>Dinophyceae</taxon>
        <taxon>Suessiales</taxon>
        <taxon>Symbiodiniaceae</taxon>
        <taxon>Symbiodinium</taxon>
    </lineage>
</organism>
<evidence type="ECO:0000256" key="1">
    <source>
        <dbReference type="SAM" id="MobiDB-lite"/>
    </source>
</evidence>
<proteinExistence type="predicted"/>